<keyword evidence="4" id="KW-0812">Transmembrane</keyword>
<keyword evidence="1" id="KW-0547">Nucleotide-binding</keyword>
<evidence type="ECO:0000256" key="4">
    <source>
        <dbReference type="SAM" id="Phobius"/>
    </source>
</evidence>
<dbReference type="InterPro" id="IPR011009">
    <property type="entry name" value="Kinase-like_dom_sf"/>
</dbReference>
<accession>Q8T6I3</accession>
<feature type="compositionally biased region" description="Polar residues" evidence="3">
    <location>
        <begin position="454"/>
        <end position="469"/>
    </location>
</feature>
<feature type="domain" description="Gla" evidence="6">
    <location>
        <begin position="30"/>
        <end position="77"/>
    </location>
</feature>
<dbReference type="PRINTS" id="PR00109">
    <property type="entry name" value="TYRKINASE"/>
</dbReference>
<dbReference type="InterPro" id="IPR020635">
    <property type="entry name" value="Tyr_kinase_cat_dom"/>
</dbReference>
<dbReference type="GO" id="GO:0006909">
    <property type="term" value="P:phagocytosis"/>
    <property type="evidence" value="ECO:0007669"/>
    <property type="project" value="TreeGrafter"/>
</dbReference>
<dbReference type="SMART" id="SM00069">
    <property type="entry name" value="GLA"/>
    <property type="match status" value="1"/>
</dbReference>
<dbReference type="PROSITE" id="PS50998">
    <property type="entry name" value="GLA_2"/>
    <property type="match status" value="1"/>
</dbReference>
<organism evidence="7">
    <name type="scientific">Halocynthia roretzi</name>
    <name type="common">Sea squirt</name>
    <name type="synonym">Cynthia roretzi</name>
    <dbReference type="NCBI Taxonomy" id="7729"/>
    <lineage>
        <taxon>Eukaryota</taxon>
        <taxon>Metazoa</taxon>
        <taxon>Chordata</taxon>
        <taxon>Tunicata</taxon>
        <taxon>Ascidiacea</taxon>
        <taxon>Stolidobranchia</taxon>
        <taxon>Pyuridae</taxon>
        <taxon>Halocynthia</taxon>
    </lineage>
</organism>
<feature type="compositionally biased region" description="Basic and acidic residues" evidence="3">
    <location>
        <begin position="502"/>
        <end position="520"/>
    </location>
</feature>
<dbReference type="PANTHER" id="PTHR24416:SF564">
    <property type="entry name" value="MACROPHAGE-STIMULATING PROTEIN RECEPTOR"/>
    <property type="match status" value="1"/>
</dbReference>
<dbReference type="PRINTS" id="PR00001">
    <property type="entry name" value="GLABLOOD"/>
</dbReference>
<dbReference type="GO" id="GO:0004714">
    <property type="term" value="F:transmembrane receptor protein tyrosine kinase activity"/>
    <property type="evidence" value="ECO:0007669"/>
    <property type="project" value="TreeGrafter"/>
</dbReference>
<dbReference type="SUPFAM" id="SSF57630">
    <property type="entry name" value="GLA-domain"/>
    <property type="match status" value="1"/>
</dbReference>
<dbReference type="GO" id="GO:0007399">
    <property type="term" value="P:nervous system development"/>
    <property type="evidence" value="ECO:0007669"/>
    <property type="project" value="TreeGrafter"/>
</dbReference>
<keyword evidence="4" id="KW-0472">Membrane</keyword>
<feature type="transmembrane region" description="Helical" evidence="4">
    <location>
        <begin position="87"/>
        <end position="112"/>
    </location>
</feature>
<dbReference type="GO" id="GO:0005576">
    <property type="term" value="C:extracellular region"/>
    <property type="evidence" value="ECO:0007669"/>
    <property type="project" value="InterPro"/>
</dbReference>
<protein>
    <submittedName>
        <fullName evidence="7">Gla-like protein</fullName>
    </submittedName>
</protein>
<dbReference type="InterPro" id="IPR001245">
    <property type="entry name" value="Ser-Thr/Tyr_kinase_cat_dom"/>
</dbReference>
<dbReference type="InterPro" id="IPR000294">
    <property type="entry name" value="GLA_domain"/>
</dbReference>
<keyword evidence="1" id="KW-0067">ATP-binding</keyword>
<dbReference type="InterPro" id="IPR000719">
    <property type="entry name" value="Prot_kinase_dom"/>
</dbReference>
<dbReference type="FunFam" id="4.10.740.10:FF:000001">
    <property type="entry name" value="vitamin K-dependent protein S"/>
    <property type="match status" value="1"/>
</dbReference>
<feature type="compositionally biased region" description="Low complexity" evidence="3">
    <location>
        <begin position="530"/>
        <end position="542"/>
    </location>
</feature>
<dbReference type="CDD" id="cd00192">
    <property type="entry name" value="PTKc"/>
    <property type="match status" value="1"/>
</dbReference>
<dbReference type="InterPro" id="IPR008266">
    <property type="entry name" value="Tyr_kinase_AS"/>
</dbReference>
<feature type="compositionally biased region" description="Basic and acidic residues" evidence="3">
    <location>
        <begin position="470"/>
        <end position="492"/>
    </location>
</feature>
<evidence type="ECO:0000256" key="2">
    <source>
        <dbReference type="ARBA" id="ARBA00023157"/>
    </source>
</evidence>
<dbReference type="FunFam" id="1.10.510.10:FF:000743">
    <property type="entry name" value="Predicted protein"/>
    <property type="match status" value="1"/>
</dbReference>
<keyword evidence="4" id="KW-1133">Transmembrane helix</keyword>
<dbReference type="GO" id="GO:0005509">
    <property type="term" value="F:calcium ion binding"/>
    <property type="evidence" value="ECO:0007669"/>
    <property type="project" value="InterPro"/>
</dbReference>
<dbReference type="AlphaFoldDB" id="Q8T6I3"/>
<dbReference type="SUPFAM" id="SSF56112">
    <property type="entry name" value="Protein kinase-like (PK-like)"/>
    <property type="match status" value="1"/>
</dbReference>
<dbReference type="InterPro" id="IPR050122">
    <property type="entry name" value="RTK"/>
</dbReference>
<dbReference type="PANTHER" id="PTHR24416">
    <property type="entry name" value="TYROSINE-PROTEIN KINASE RECEPTOR"/>
    <property type="match status" value="1"/>
</dbReference>
<dbReference type="Gene3D" id="3.30.200.20">
    <property type="entry name" value="Phosphorylase Kinase, domain 1"/>
    <property type="match status" value="1"/>
</dbReference>
<dbReference type="GO" id="GO:0005886">
    <property type="term" value="C:plasma membrane"/>
    <property type="evidence" value="ECO:0007669"/>
    <property type="project" value="TreeGrafter"/>
</dbReference>
<reference evidence="7" key="1">
    <citation type="journal article" date="2003" name="J. Thromb. Haemost.">
        <title>Identification of a gene encoding a typical gamma-carboxyglutamic acid domain in the tunicate Halocynthia roretzi.</title>
        <authorList>
            <person name="Wang C.P."/>
            <person name="Yagi K."/>
            <person name="Lin P.J."/>
            <person name="Jin D.Y."/>
            <person name="Makabe K.W."/>
            <person name="Stafford D.W."/>
        </authorList>
    </citation>
    <scope>NUCLEOTIDE SEQUENCE</scope>
</reference>
<dbReference type="GO" id="GO:0016477">
    <property type="term" value="P:cell migration"/>
    <property type="evidence" value="ECO:0007669"/>
    <property type="project" value="TreeGrafter"/>
</dbReference>
<evidence type="ECO:0000256" key="3">
    <source>
        <dbReference type="SAM" id="MobiDB-lite"/>
    </source>
</evidence>
<proteinExistence type="predicted"/>
<name>Q8T6I3_HALRO</name>
<dbReference type="Gene3D" id="1.10.510.10">
    <property type="entry name" value="Transferase(Phosphotransferase) domain 1"/>
    <property type="match status" value="1"/>
</dbReference>
<dbReference type="Gene3D" id="4.10.740.10">
    <property type="entry name" value="Coagulation Factor IX"/>
    <property type="match status" value="1"/>
</dbReference>
<sequence>MPNIFNKFGEELSLDERSAKTFLSRRLQANTASHFEEIQQGNLERECYEELCSFEEAREVFETNIQDLNEFWAKYTGVNNNKSEDNVVGMIIGIMLGVLGFIILIIAVYVVWKKRKGQLDREVMHGSQPYAPFPIHVLYPQNQNGRKDNHYERPIIDAYDSDLALGISECYLERERLQIGELITSGNFGEVHEGQLRMRDGTWLEVAVKNLITLDDKDDIEKFLREGVMMRGLDHKNVLALIGVCVEDDDMRRSPLIVLPFMKHGDLRTFLRDGNNVLTVMHLLTFCSDVAHGMQYLAEKKFVHRDLAARNCMVNESWCVKVADFGLSRDLFDRDYYTSSVKTQLPLKWMPPESIKFGRYDEKSDVWAYGIVCWEIMTRGAIPYPTVQAVAILQYLSDGNRMEKPECSPSKLYSVMKSCWEDEPQDRPTFKELVQGTNEVLKDARRVSGRRTKGSNASSSTHGGSTYHNSDLERSSVRRDRSNGRGREEKRQPKPKPRTKSRKDYDGGRSRESRRSKVSEVAEYLDPDDGSSSGDVGNSVRV</sequence>
<evidence type="ECO:0000313" key="7">
    <source>
        <dbReference type="EMBL" id="AAL74247.2"/>
    </source>
</evidence>
<dbReference type="PROSITE" id="PS00109">
    <property type="entry name" value="PROTEIN_KINASE_TYR"/>
    <property type="match status" value="1"/>
</dbReference>
<evidence type="ECO:0000256" key="1">
    <source>
        <dbReference type="ARBA" id="ARBA00022840"/>
    </source>
</evidence>
<dbReference type="InterPro" id="IPR035972">
    <property type="entry name" value="GLA-like_dom_SF"/>
</dbReference>
<dbReference type="GO" id="GO:0043235">
    <property type="term" value="C:receptor complex"/>
    <property type="evidence" value="ECO:0007669"/>
    <property type="project" value="TreeGrafter"/>
</dbReference>
<dbReference type="GO" id="GO:0007169">
    <property type="term" value="P:cell surface receptor protein tyrosine kinase signaling pathway"/>
    <property type="evidence" value="ECO:0007669"/>
    <property type="project" value="TreeGrafter"/>
</dbReference>
<keyword evidence="2" id="KW-1015">Disulfide bond</keyword>
<feature type="region of interest" description="Disordered" evidence="3">
    <location>
        <begin position="436"/>
        <end position="542"/>
    </location>
</feature>
<feature type="domain" description="Protein kinase" evidence="5">
    <location>
        <begin position="177"/>
        <end position="441"/>
    </location>
</feature>
<dbReference type="PROSITE" id="PS50011">
    <property type="entry name" value="PROTEIN_KINASE_DOM"/>
    <property type="match status" value="1"/>
</dbReference>
<evidence type="ECO:0000259" key="6">
    <source>
        <dbReference type="PROSITE" id="PS50998"/>
    </source>
</evidence>
<dbReference type="GO" id="GO:0005524">
    <property type="term" value="F:ATP binding"/>
    <property type="evidence" value="ECO:0007669"/>
    <property type="project" value="UniProtKB-KW"/>
</dbReference>
<dbReference type="Pfam" id="PF00594">
    <property type="entry name" value="Gla"/>
    <property type="match status" value="1"/>
</dbReference>
<dbReference type="EMBL" id="AF466701">
    <property type="protein sequence ID" value="AAL74247.2"/>
    <property type="molecule type" value="Genomic_DNA"/>
</dbReference>
<dbReference type="SMART" id="SM00219">
    <property type="entry name" value="TyrKc"/>
    <property type="match status" value="1"/>
</dbReference>
<evidence type="ECO:0000259" key="5">
    <source>
        <dbReference type="PROSITE" id="PS50011"/>
    </source>
</evidence>
<dbReference type="InterPro" id="IPR017857">
    <property type="entry name" value="Coagulation_fac-like_Gla_dom"/>
</dbReference>
<dbReference type="Pfam" id="PF07714">
    <property type="entry name" value="PK_Tyr_Ser-Thr"/>
    <property type="match status" value="1"/>
</dbReference>